<sequence>MAEDALVAKRINKGPGKKQPKMYDGWYIDKYEEKHNQEIGFLDNYLVKKLRGKPKGIKQVLEKCQLRPGEE</sequence>
<accession>A0A9N9JKK8</accession>
<dbReference type="OrthoDB" id="10466513at2759"/>
<keyword evidence="2" id="KW-1185">Reference proteome</keyword>
<comment type="caution">
    <text evidence="1">The sequence shown here is derived from an EMBL/GenBank/DDBJ whole genome shotgun (WGS) entry which is preliminary data.</text>
</comment>
<evidence type="ECO:0000313" key="2">
    <source>
        <dbReference type="Proteomes" id="UP000789759"/>
    </source>
</evidence>
<organism evidence="1 2">
    <name type="scientific">Cetraspora pellucida</name>
    <dbReference type="NCBI Taxonomy" id="1433469"/>
    <lineage>
        <taxon>Eukaryota</taxon>
        <taxon>Fungi</taxon>
        <taxon>Fungi incertae sedis</taxon>
        <taxon>Mucoromycota</taxon>
        <taxon>Glomeromycotina</taxon>
        <taxon>Glomeromycetes</taxon>
        <taxon>Diversisporales</taxon>
        <taxon>Gigasporaceae</taxon>
        <taxon>Cetraspora</taxon>
    </lineage>
</organism>
<feature type="non-terminal residue" evidence="1">
    <location>
        <position position="71"/>
    </location>
</feature>
<name>A0A9N9JKK8_9GLOM</name>
<proteinExistence type="predicted"/>
<reference evidence="1" key="1">
    <citation type="submission" date="2021-06" db="EMBL/GenBank/DDBJ databases">
        <authorList>
            <person name="Kallberg Y."/>
            <person name="Tangrot J."/>
            <person name="Rosling A."/>
        </authorList>
    </citation>
    <scope>NUCLEOTIDE SEQUENCE</scope>
    <source>
        <strain evidence="1">FL966</strain>
    </source>
</reference>
<gene>
    <name evidence="1" type="ORF">CPELLU_LOCUS16556</name>
</gene>
<dbReference type="AlphaFoldDB" id="A0A9N9JKK8"/>
<dbReference type="Proteomes" id="UP000789759">
    <property type="component" value="Unassembled WGS sequence"/>
</dbReference>
<evidence type="ECO:0000313" key="1">
    <source>
        <dbReference type="EMBL" id="CAG8783881.1"/>
    </source>
</evidence>
<dbReference type="EMBL" id="CAJVQA010024842">
    <property type="protein sequence ID" value="CAG8783881.1"/>
    <property type="molecule type" value="Genomic_DNA"/>
</dbReference>
<protein>
    <submittedName>
        <fullName evidence="1">10904_t:CDS:1</fullName>
    </submittedName>
</protein>